<dbReference type="Proteomes" id="UP000650467">
    <property type="component" value="Unassembled WGS sequence"/>
</dbReference>
<dbReference type="GO" id="GO:0043248">
    <property type="term" value="P:proteasome assembly"/>
    <property type="evidence" value="ECO:0007669"/>
    <property type="project" value="TreeGrafter"/>
</dbReference>
<dbReference type="GO" id="GO:0005829">
    <property type="term" value="C:cytosol"/>
    <property type="evidence" value="ECO:0007669"/>
    <property type="project" value="TreeGrafter"/>
</dbReference>
<organism evidence="4 5">
    <name type="scientific">Chlamydomonas incerta</name>
    <dbReference type="NCBI Taxonomy" id="51695"/>
    <lineage>
        <taxon>Eukaryota</taxon>
        <taxon>Viridiplantae</taxon>
        <taxon>Chlorophyta</taxon>
        <taxon>core chlorophytes</taxon>
        <taxon>Chlorophyceae</taxon>
        <taxon>CS clade</taxon>
        <taxon>Chlamydomonadales</taxon>
        <taxon>Chlamydomonadaceae</taxon>
        <taxon>Chlamydomonas</taxon>
    </lineage>
</organism>
<evidence type="ECO:0000256" key="3">
    <source>
        <dbReference type="ARBA" id="ARBA00025745"/>
    </source>
</evidence>
<dbReference type="AlphaFoldDB" id="A0A835SQ28"/>
<evidence type="ECO:0000313" key="4">
    <source>
        <dbReference type="EMBL" id="KAG2423936.1"/>
    </source>
</evidence>
<comment type="caution">
    <text evidence="4">The sequence shown here is derived from an EMBL/GenBank/DDBJ whole genome shotgun (WGS) entry which is preliminary data.</text>
</comment>
<gene>
    <name evidence="4" type="ORF">HXX76_014877</name>
</gene>
<dbReference type="InterPro" id="IPR038389">
    <property type="entry name" value="PSMG2_sf"/>
</dbReference>
<name>A0A835SQ28_CHLIN</name>
<dbReference type="PANTHER" id="PTHR12970">
    <property type="entry name" value="PROTEASOME ASSEMBLY CHAPERONE 2"/>
    <property type="match status" value="1"/>
</dbReference>
<evidence type="ECO:0000256" key="2">
    <source>
        <dbReference type="ARBA" id="ARBA00023186"/>
    </source>
</evidence>
<sequence>MQCSPSAQEALRGAIVVLPAVTYANVGELALDVLVTSLAPVTALGPVESANCLPVVGNDAFDAADSGAPGVLTTALELFSIPGSQPPLVFLQQRAPAALGRQAAFAAELVTWLHAAGAAGVVVLTGLDAQLRRDRQLSDSSPFRFLASSEQLRAACTAATALHAATAPPPPDPYTYAAGDLGGGLAGPAAAAAALAAAPLAELEPELRDEELQLHHSLPPWPLVSEATRQGLPYAVLGCFAAEGDNAGEGLALAGHAVRLLAALTGAGAGAGAGAGVEGKGQPTGAARLQAVAREGGGLRTPRSWVGLYGRNFPQDIF</sequence>
<evidence type="ECO:0000256" key="1">
    <source>
        <dbReference type="ARBA" id="ARBA00019186"/>
    </source>
</evidence>
<dbReference type="InterPro" id="IPR016562">
    <property type="entry name" value="Proteasome_assmbl_chp_2_euk"/>
</dbReference>
<dbReference type="OrthoDB" id="10260712at2759"/>
<dbReference type="EMBL" id="JAEHOC010000071">
    <property type="protein sequence ID" value="KAG2423936.1"/>
    <property type="molecule type" value="Genomic_DNA"/>
</dbReference>
<reference evidence="4" key="1">
    <citation type="journal article" date="2020" name="bioRxiv">
        <title>Comparative genomics of Chlamydomonas.</title>
        <authorList>
            <person name="Craig R.J."/>
            <person name="Hasan A.R."/>
            <person name="Ness R.W."/>
            <person name="Keightley P.D."/>
        </authorList>
    </citation>
    <scope>NUCLEOTIDE SEQUENCE</scope>
    <source>
        <strain evidence="4">SAG 7.73</strain>
    </source>
</reference>
<dbReference type="InterPro" id="IPR019151">
    <property type="entry name" value="Proteasome_assmbl_chaperone_2"/>
</dbReference>
<dbReference type="GO" id="GO:0005634">
    <property type="term" value="C:nucleus"/>
    <property type="evidence" value="ECO:0007669"/>
    <property type="project" value="TreeGrafter"/>
</dbReference>
<keyword evidence="5" id="KW-1185">Reference proteome</keyword>
<keyword evidence="2" id="KW-0143">Chaperone</keyword>
<dbReference type="PANTHER" id="PTHR12970:SF1">
    <property type="entry name" value="PROTEASOME ASSEMBLY CHAPERONE 2"/>
    <property type="match status" value="1"/>
</dbReference>
<comment type="similarity">
    <text evidence="3">Belongs to the PSMG2 family.</text>
</comment>
<dbReference type="Gene3D" id="3.40.50.10900">
    <property type="entry name" value="PAC-like subunit"/>
    <property type="match status" value="1"/>
</dbReference>
<accession>A0A835SQ28</accession>
<dbReference type="Pfam" id="PF09754">
    <property type="entry name" value="PAC2"/>
    <property type="match status" value="1"/>
</dbReference>
<protein>
    <recommendedName>
        <fullName evidence="1">Proteasome assembly chaperone 2</fullName>
    </recommendedName>
</protein>
<evidence type="ECO:0000313" key="5">
    <source>
        <dbReference type="Proteomes" id="UP000650467"/>
    </source>
</evidence>
<proteinExistence type="inferred from homology"/>